<dbReference type="SMART" id="SM00460">
    <property type="entry name" value="TGc"/>
    <property type="match status" value="1"/>
</dbReference>
<dbReference type="SUPFAM" id="SSF54001">
    <property type="entry name" value="Cysteine proteinases"/>
    <property type="match status" value="1"/>
</dbReference>
<sequence>MRGQLASDAKGSKPMKYQITHTNIFRYDSEVEQSLNTIRLKPRSGECQRVLSYDLNMSPQSMIKEYIDIWQNNVGSFYIAGPHKELIITATSTVSVQKAPYIYQINYSNEMRNIFTSQLFRNHYLPFLTTAELTTLTPAQVQEIMLAIDGKNDNPLELACHVMTYLHSVIRYDPAATIVSTTAKEAFELKAGVCQDYTHIMLGFLRQCGVPARYISGYLYVGEGDDLIGDTATHAWVEIMVPGIGWIGLDPTNNVEVLDNHVILSVGRDYRDVSPVEGVYQGGTHTLEVKVDVKKIEHL</sequence>
<evidence type="ECO:0000259" key="1">
    <source>
        <dbReference type="SMART" id="SM00460"/>
    </source>
</evidence>
<gene>
    <name evidence="2" type="ORF">R6U77_01745</name>
</gene>
<dbReference type="Proteomes" id="UP001322664">
    <property type="component" value="Chromosome"/>
</dbReference>
<dbReference type="Pfam" id="PF01841">
    <property type="entry name" value="Transglut_core"/>
    <property type="match status" value="1"/>
</dbReference>
<proteinExistence type="predicted"/>
<reference evidence="2 3" key="1">
    <citation type="submission" date="2023-09" db="EMBL/GenBank/DDBJ databases">
        <authorList>
            <person name="Page C.A."/>
            <person name="Perez-Diaz I.M."/>
        </authorList>
    </citation>
    <scope>NUCLEOTIDE SEQUENCE [LARGE SCALE GENOMIC DNA]</scope>
    <source>
        <strain evidence="2 3">Ll15</strain>
    </source>
</reference>
<evidence type="ECO:0000313" key="2">
    <source>
        <dbReference type="EMBL" id="WPK12441.1"/>
    </source>
</evidence>
<dbReference type="InterPro" id="IPR002931">
    <property type="entry name" value="Transglutaminase-like"/>
</dbReference>
<evidence type="ECO:0000313" key="3">
    <source>
        <dbReference type="Proteomes" id="UP001322664"/>
    </source>
</evidence>
<organism evidence="2 3">
    <name type="scientific">Lysinibacillus louembei</name>
    <dbReference type="NCBI Taxonomy" id="1470088"/>
    <lineage>
        <taxon>Bacteria</taxon>
        <taxon>Bacillati</taxon>
        <taxon>Bacillota</taxon>
        <taxon>Bacilli</taxon>
        <taxon>Bacillales</taxon>
        <taxon>Bacillaceae</taxon>
        <taxon>Lysinibacillus</taxon>
    </lineage>
</organism>
<dbReference type="InterPro" id="IPR013589">
    <property type="entry name" value="Bac_transglu_N"/>
</dbReference>
<dbReference type="PANTHER" id="PTHR33490:SF6">
    <property type="entry name" value="SLL1049 PROTEIN"/>
    <property type="match status" value="1"/>
</dbReference>
<dbReference type="PANTHER" id="PTHR33490">
    <property type="entry name" value="BLR5614 PROTEIN-RELATED"/>
    <property type="match status" value="1"/>
</dbReference>
<keyword evidence="3" id="KW-1185">Reference proteome</keyword>
<dbReference type="EMBL" id="CP137624">
    <property type="protein sequence ID" value="WPK12441.1"/>
    <property type="molecule type" value="Genomic_DNA"/>
</dbReference>
<protein>
    <submittedName>
        <fullName evidence="2">Transglutaminase family protein</fullName>
    </submittedName>
</protein>
<dbReference type="Gene3D" id="3.10.620.30">
    <property type="match status" value="1"/>
</dbReference>
<dbReference type="Pfam" id="PF08379">
    <property type="entry name" value="Bact_transglu_N"/>
    <property type="match status" value="1"/>
</dbReference>
<accession>A0ABZ0RZL3</accession>
<dbReference type="RefSeq" id="WP_319837183.1">
    <property type="nucleotide sequence ID" value="NZ_CP137624.1"/>
</dbReference>
<name>A0ABZ0RZL3_9BACI</name>
<dbReference type="InterPro" id="IPR038765">
    <property type="entry name" value="Papain-like_cys_pep_sf"/>
</dbReference>
<feature type="domain" description="Transglutaminase-like" evidence="1">
    <location>
        <begin position="186"/>
        <end position="253"/>
    </location>
</feature>